<dbReference type="NCBIfam" id="TIGR01444">
    <property type="entry name" value="fkbM_fam"/>
    <property type="match status" value="1"/>
</dbReference>
<organism evidence="2 3">
    <name type="scientific">Dulcicalothrix desertica PCC 7102</name>
    <dbReference type="NCBI Taxonomy" id="232991"/>
    <lineage>
        <taxon>Bacteria</taxon>
        <taxon>Bacillati</taxon>
        <taxon>Cyanobacteriota</taxon>
        <taxon>Cyanophyceae</taxon>
        <taxon>Nostocales</taxon>
        <taxon>Calotrichaceae</taxon>
        <taxon>Dulcicalothrix</taxon>
    </lineage>
</organism>
<evidence type="ECO:0000259" key="1">
    <source>
        <dbReference type="Pfam" id="PF05050"/>
    </source>
</evidence>
<dbReference type="PANTHER" id="PTHR32026">
    <property type="entry name" value="METHYLTRANSFERASE-LIKE PROTEIN 24"/>
    <property type="match status" value="1"/>
</dbReference>
<sequence length="161" mass="18490">MHLIPNTYLFNYGLSSSNISAQSFTFYPNMAGNSTTKPSEKLEQREIMNQTLSNDMVEYLFQNQEVTGTLRTLSSVINELEINTIDLLKIDVEGEEYKVLQGIIPHDWNKIKQIVAEVHDIDGRIDKIESLLKNQDFNITIEKNSLMPDTLKTFNLYAVRT</sequence>
<name>A0A3S1AMN5_9CYAN</name>
<comment type="caution">
    <text evidence="2">The sequence shown here is derived from an EMBL/GenBank/DDBJ whole genome shotgun (WGS) entry which is preliminary data.</text>
</comment>
<dbReference type="Proteomes" id="UP000271624">
    <property type="component" value="Unassembled WGS sequence"/>
</dbReference>
<protein>
    <recommendedName>
        <fullName evidence="1">Methyltransferase FkbM domain-containing protein</fullName>
    </recommendedName>
</protein>
<dbReference type="EMBL" id="RSCL01000011">
    <property type="protein sequence ID" value="RUT04421.1"/>
    <property type="molecule type" value="Genomic_DNA"/>
</dbReference>
<dbReference type="InterPro" id="IPR026913">
    <property type="entry name" value="METTL24"/>
</dbReference>
<reference evidence="2" key="1">
    <citation type="submission" date="2018-12" db="EMBL/GenBank/DDBJ databases">
        <authorList>
            <person name="Will S."/>
            <person name="Neumann-Schaal M."/>
            <person name="Henke P."/>
        </authorList>
    </citation>
    <scope>NUCLEOTIDE SEQUENCE</scope>
    <source>
        <strain evidence="2">PCC 7102</strain>
    </source>
</reference>
<dbReference type="InterPro" id="IPR029063">
    <property type="entry name" value="SAM-dependent_MTases_sf"/>
</dbReference>
<evidence type="ECO:0000313" key="3">
    <source>
        <dbReference type="Proteomes" id="UP000271624"/>
    </source>
</evidence>
<keyword evidence="3" id="KW-1185">Reference proteome</keyword>
<evidence type="ECO:0000313" key="2">
    <source>
        <dbReference type="EMBL" id="RUT04421.1"/>
    </source>
</evidence>
<dbReference type="PANTHER" id="PTHR32026:SF10">
    <property type="entry name" value="METHYLTRANSFERASE-LIKE PROTEIN 24-RELATED"/>
    <property type="match status" value="1"/>
</dbReference>
<feature type="domain" description="Methyltransferase FkbM" evidence="1">
    <location>
        <begin position="54"/>
        <end position="138"/>
    </location>
</feature>
<proteinExistence type="predicted"/>
<dbReference type="SUPFAM" id="SSF53335">
    <property type="entry name" value="S-adenosyl-L-methionine-dependent methyltransferases"/>
    <property type="match status" value="1"/>
</dbReference>
<dbReference type="Pfam" id="PF05050">
    <property type="entry name" value="Methyltransf_21"/>
    <property type="match status" value="1"/>
</dbReference>
<reference evidence="2" key="2">
    <citation type="journal article" date="2019" name="Genome Biol. Evol.">
        <title>Day and night: Metabolic profiles and evolutionary relationships of six axenic non-marine cyanobacteria.</title>
        <authorList>
            <person name="Will S.E."/>
            <person name="Henke P."/>
            <person name="Boedeker C."/>
            <person name="Huang S."/>
            <person name="Brinkmann H."/>
            <person name="Rohde M."/>
            <person name="Jarek M."/>
            <person name="Friedl T."/>
            <person name="Seufert S."/>
            <person name="Schumacher M."/>
            <person name="Overmann J."/>
            <person name="Neumann-Schaal M."/>
            <person name="Petersen J."/>
        </authorList>
    </citation>
    <scope>NUCLEOTIDE SEQUENCE [LARGE SCALE GENOMIC DNA]</scope>
    <source>
        <strain evidence="2">PCC 7102</strain>
    </source>
</reference>
<accession>A0A3S1AMN5</accession>
<gene>
    <name evidence="2" type="ORF">DSM106972_046490</name>
</gene>
<dbReference type="AlphaFoldDB" id="A0A3S1AMN5"/>
<dbReference type="Gene3D" id="3.40.50.150">
    <property type="entry name" value="Vaccinia Virus protein VP39"/>
    <property type="match status" value="1"/>
</dbReference>
<dbReference type="InterPro" id="IPR006342">
    <property type="entry name" value="FkbM_mtfrase"/>
</dbReference>